<dbReference type="FunFam" id="3.40.50.11660:FF:000002">
    <property type="entry name" value="Alpha-(1,3)-fucosyltransferase"/>
    <property type="match status" value="1"/>
</dbReference>
<dbReference type="PANTHER" id="PTHR11929:SF194">
    <property type="entry name" value="ALPHA-(1,3)-FUCOSYLTRANSFERASE 10"/>
    <property type="match status" value="1"/>
</dbReference>
<evidence type="ECO:0000256" key="3">
    <source>
        <dbReference type="ARBA" id="ARBA00022676"/>
    </source>
</evidence>
<dbReference type="InterPro" id="IPR038577">
    <property type="entry name" value="GT10-like_C_sf"/>
</dbReference>
<evidence type="ECO:0000256" key="2">
    <source>
        <dbReference type="ARBA" id="ARBA00008919"/>
    </source>
</evidence>
<dbReference type="UniPathway" id="UPA00378"/>
<keyword evidence="8" id="KW-0472">Membrane</keyword>
<keyword evidence="9" id="KW-0325">Glycoprotein</keyword>
<sequence length="479" mass="55971">LYEMSLFAKLYIVIGIVIVVGSPDDGFCTKDDCTNLSKSSNIARKFSDFKNLPPLNDKIYLIKETEMPQILWWYSDSIYPHSYENQIKCKLGSCSVTKDRKQLKNSLTRGIIFYGTSFDARDLPLPRLPHHEWALFHEESPKNKWMYSTKLGISLFNHTATFKRESDYPLSTQCLKDTDEWLDKKFFVETKEKNRLQKELGLAPVVYFQRDCDPPSDRDTYVKELMKYIAIDSYGPCLNNKKPPDEINGFHHLSSDSYYHFLARYKFQLAFENCLCQDYMTEKLFRPLHIGSVPVYLGSPLAEEFMPSEKAVIMVEDFDSPRKLAEYLKKLNANDESYDEYLKHRYTGKFSNPKLEISLKLQKWSLPNKYQKPNFGYFMFSGFSCHVCDKLHERNDLLRKHLENPANRILPPRVASHDHMGCPEPRPILANSKRNTYGKLAFEDGQKEAEALLQMIRENETDSTIYSSKYLKIKTQSYF</sequence>
<dbReference type="SUPFAM" id="SSF53756">
    <property type="entry name" value="UDP-Glycosyltransferase/glycogen phosphorylase"/>
    <property type="match status" value="1"/>
</dbReference>
<dbReference type="EMBL" id="HAAD01003551">
    <property type="protein sequence ID" value="CDG69783.1"/>
    <property type="molecule type" value="mRNA"/>
</dbReference>
<keyword evidence="6" id="KW-0735">Signal-anchor</keyword>
<evidence type="ECO:0000256" key="12">
    <source>
        <dbReference type="SAM" id="SignalP"/>
    </source>
</evidence>
<feature type="signal peptide" evidence="12">
    <location>
        <begin position="1"/>
        <end position="21"/>
    </location>
</feature>
<comment type="similarity">
    <text evidence="2 11">Belongs to the glycosyltransferase 10 family.</text>
</comment>
<dbReference type="AlphaFoldDB" id="T2MC09"/>
<dbReference type="InterPro" id="IPR055270">
    <property type="entry name" value="Glyco_tran_10_C"/>
</dbReference>
<keyword evidence="4 11" id="KW-0808">Transferase</keyword>
<keyword evidence="11" id="KW-0333">Golgi apparatus</keyword>
<comment type="subcellular location">
    <subcellularLocation>
        <location evidence="10">Endomembrane system</location>
        <topology evidence="10">Single-pass type II membrane protein</topology>
    </subcellularLocation>
    <subcellularLocation>
        <location evidence="11">Golgi apparatus</location>
        <location evidence="11">Golgi stack membrane</location>
        <topology evidence="11">Single-pass type II membrane protein</topology>
    </subcellularLocation>
</comment>
<comment type="pathway">
    <text evidence="1">Protein modification; protein glycosylation.</text>
</comment>
<dbReference type="PANTHER" id="PTHR11929">
    <property type="entry name" value="ALPHA- 1,3 -FUCOSYLTRANSFERASE"/>
    <property type="match status" value="1"/>
</dbReference>
<keyword evidence="5 11" id="KW-0812">Transmembrane</keyword>
<keyword evidence="3 11" id="KW-0328">Glycosyltransferase</keyword>
<evidence type="ECO:0000259" key="13">
    <source>
        <dbReference type="Pfam" id="PF00852"/>
    </source>
</evidence>
<evidence type="ECO:0000259" key="14">
    <source>
        <dbReference type="Pfam" id="PF17039"/>
    </source>
</evidence>
<dbReference type="Gene3D" id="3.40.50.11660">
    <property type="entry name" value="Glycosyl transferase family 10, C-terminal domain"/>
    <property type="match status" value="1"/>
</dbReference>
<accession>T2MC09</accession>
<keyword evidence="7" id="KW-1133">Transmembrane helix</keyword>
<evidence type="ECO:0000256" key="4">
    <source>
        <dbReference type="ARBA" id="ARBA00022679"/>
    </source>
</evidence>
<evidence type="ECO:0000256" key="9">
    <source>
        <dbReference type="ARBA" id="ARBA00023180"/>
    </source>
</evidence>
<dbReference type="InterPro" id="IPR001503">
    <property type="entry name" value="Glyco_trans_10"/>
</dbReference>
<dbReference type="GO" id="GO:0032580">
    <property type="term" value="C:Golgi cisterna membrane"/>
    <property type="evidence" value="ECO:0007669"/>
    <property type="project" value="UniProtKB-SubCell"/>
</dbReference>
<gene>
    <name evidence="15" type="primary">FUT11</name>
</gene>
<evidence type="ECO:0000256" key="5">
    <source>
        <dbReference type="ARBA" id="ARBA00022692"/>
    </source>
</evidence>
<protein>
    <recommendedName>
        <fullName evidence="11">Fucosyltransferase</fullName>
        <ecNumber evidence="11">2.4.1.-</ecNumber>
    </recommendedName>
</protein>
<dbReference type="Pfam" id="PF00852">
    <property type="entry name" value="Glyco_transf_10"/>
    <property type="match status" value="1"/>
</dbReference>
<feature type="non-terminal residue" evidence="15">
    <location>
        <position position="1"/>
    </location>
</feature>
<evidence type="ECO:0000256" key="10">
    <source>
        <dbReference type="ARBA" id="ARBA00060399"/>
    </source>
</evidence>
<dbReference type="EC" id="2.4.1.-" evidence="11"/>
<evidence type="ECO:0000313" key="15">
    <source>
        <dbReference type="EMBL" id="CDG69783.1"/>
    </source>
</evidence>
<dbReference type="OrthoDB" id="9993460at2759"/>
<dbReference type="InterPro" id="IPR031481">
    <property type="entry name" value="Glyco_tran_10_N"/>
</dbReference>
<evidence type="ECO:0000256" key="8">
    <source>
        <dbReference type="ARBA" id="ARBA00023136"/>
    </source>
</evidence>
<keyword evidence="12" id="KW-0732">Signal</keyword>
<proteinExistence type="evidence at transcript level"/>
<evidence type="ECO:0000256" key="1">
    <source>
        <dbReference type="ARBA" id="ARBA00004922"/>
    </source>
</evidence>
<name>T2MC09_HYDVU</name>
<evidence type="ECO:0000256" key="11">
    <source>
        <dbReference type="RuleBase" id="RU003832"/>
    </source>
</evidence>
<reference evidence="15" key="1">
    <citation type="journal article" date="2013" name="Genome Biol. Evol.">
        <title>Punctuated emergences of genetic and phenotypic innovations in eumetazoan, bilaterian, euteleostome, and hominidae ancestors.</title>
        <authorList>
            <person name="Wenger Y."/>
            <person name="Galliot B."/>
        </authorList>
    </citation>
    <scope>NUCLEOTIDE SEQUENCE</scope>
    <source>
        <tissue evidence="15">Whole animals</tissue>
    </source>
</reference>
<dbReference type="Pfam" id="PF17039">
    <property type="entry name" value="Glyco_tran_10_N"/>
    <property type="match status" value="1"/>
</dbReference>
<evidence type="ECO:0000256" key="7">
    <source>
        <dbReference type="ARBA" id="ARBA00022989"/>
    </source>
</evidence>
<feature type="domain" description="Fucosyltransferase N-terminal" evidence="14">
    <location>
        <begin position="67"/>
        <end position="168"/>
    </location>
</feature>
<evidence type="ECO:0000256" key="6">
    <source>
        <dbReference type="ARBA" id="ARBA00022968"/>
    </source>
</evidence>
<organism evidence="15">
    <name type="scientific">Hydra vulgaris</name>
    <name type="common">Hydra</name>
    <name type="synonym">Hydra attenuata</name>
    <dbReference type="NCBI Taxonomy" id="6087"/>
    <lineage>
        <taxon>Eukaryota</taxon>
        <taxon>Metazoa</taxon>
        <taxon>Cnidaria</taxon>
        <taxon>Hydrozoa</taxon>
        <taxon>Hydroidolina</taxon>
        <taxon>Anthoathecata</taxon>
        <taxon>Aplanulata</taxon>
        <taxon>Hydridae</taxon>
        <taxon>Hydra</taxon>
    </lineage>
</organism>
<dbReference type="GO" id="GO:0046920">
    <property type="term" value="F:alpha-(1-&gt;3)-fucosyltransferase activity"/>
    <property type="evidence" value="ECO:0007669"/>
    <property type="project" value="TreeGrafter"/>
</dbReference>
<feature type="chain" id="PRO_5004603903" description="Fucosyltransferase" evidence="12">
    <location>
        <begin position="22"/>
        <end position="479"/>
    </location>
</feature>
<feature type="domain" description="Fucosyltransferase C-terminal" evidence="13">
    <location>
        <begin position="205"/>
        <end position="396"/>
    </location>
</feature>